<dbReference type="Proteomes" id="UP000681967">
    <property type="component" value="Unassembled WGS sequence"/>
</dbReference>
<dbReference type="AlphaFoldDB" id="A0A8S2VJW2"/>
<dbReference type="EMBL" id="CAJOBJ010177382">
    <property type="protein sequence ID" value="CAF4905559.1"/>
    <property type="molecule type" value="Genomic_DNA"/>
</dbReference>
<evidence type="ECO:0000313" key="4">
    <source>
        <dbReference type="EMBL" id="CAF5130411.1"/>
    </source>
</evidence>
<gene>
    <name evidence="2" type="ORF">BYL167_LOCUS31268</name>
    <name evidence="4" type="ORF">BYL167_LOCUS68417</name>
    <name evidence="3" type="ORF">GIL414_LOCUS52057</name>
    <name evidence="5" type="ORF">GIL414_LOCUS68663</name>
</gene>
<name>A0A8S2VJW2_9BILA</name>
<accession>A0A8S2VJW2</accession>
<evidence type="ECO:0000313" key="2">
    <source>
        <dbReference type="EMBL" id="CAF4394089.1"/>
    </source>
</evidence>
<reference evidence="2" key="1">
    <citation type="submission" date="2021-02" db="EMBL/GenBank/DDBJ databases">
        <authorList>
            <person name="Nowell W R."/>
        </authorList>
    </citation>
    <scope>NUCLEOTIDE SEQUENCE</scope>
</reference>
<comment type="caution">
    <text evidence="2">The sequence shown here is derived from an EMBL/GenBank/DDBJ whole genome shotgun (WGS) entry which is preliminary data.</text>
</comment>
<dbReference type="EMBL" id="CAJOBJ010328513">
    <property type="protein sequence ID" value="CAF5178993.1"/>
    <property type="molecule type" value="Genomic_DNA"/>
</dbReference>
<evidence type="ECO:0000256" key="1">
    <source>
        <dbReference type="SAM" id="MobiDB-lite"/>
    </source>
</evidence>
<evidence type="ECO:0000313" key="6">
    <source>
        <dbReference type="Proteomes" id="UP000681967"/>
    </source>
</evidence>
<organism evidence="2 6">
    <name type="scientific">Rotaria magnacalcarata</name>
    <dbReference type="NCBI Taxonomy" id="392030"/>
    <lineage>
        <taxon>Eukaryota</taxon>
        <taxon>Metazoa</taxon>
        <taxon>Spiralia</taxon>
        <taxon>Gnathifera</taxon>
        <taxon>Rotifera</taxon>
        <taxon>Eurotatoria</taxon>
        <taxon>Bdelloidea</taxon>
        <taxon>Philodinida</taxon>
        <taxon>Philodinidae</taxon>
        <taxon>Rotaria</taxon>
    </lineage>
</organism>
<feature type="non-terminal residue" evidence="2">
    <location>
        <position position="1"/>
    </location>
</feature>
<evidence type="ECO:0000313" key="3">
    <source>
        <dbReference type="EMBL" id="CAF4905559.1"/>
    </source>
</evidence>
<dbReference type="EMBL" id="CAJOBH010247839">
    <property type="protein sequence ID" value="CAF5130411.1"/>
    <property type="molecule type" value="Genomic_DNA"/>
</dbReference>
<feature type="region of interest" description="Disordered" evidence="1">
    <location>
        <begin position="1"/>
        <end position="23"/>
    </location>
</feature>
<dbReference type="EMBL" id="CAJOBH010054401">
    <property type="protein sequence ID" value="CAF4394089.1"/>
    <property type="molecule type" value="Genomic_DNA"/>
</dbReference>
<protein>
    <submittedName>
        <fullName evidence="2">Uncharacterized protein</fullName>
    </submittedName>
</protein>
<evidence type="ECO:0000313" key="5">
    <source>
        <dbReference type="EMBL" id="CAF5178993.1"/>
    </source>
</evidence>
<proteinExistence type="predicted"/>
<sequence length="23" mass="2450">KSIFPVRQPPPAPLAPEEAQCAC</sequence>
<dbReference type="Proteomes" id="UP000681720">
    <property type="component" value="Unassembled WGS sequence"/>
</dbReference>